<dbReference type="EMBL" id="CM047909">
    <property type="protein sequence ID" value="KAJ0078934.1"/>
    <property type="molecule type" value="Genomic_DNA"/>
</dbReference>
<keyword evidence="2" id="KW-1185">Reference proteome</keyword>
<evidence type="ECO:0000313" key="1">
    <source>
        <dbReference type="EMBL" id="KAJ0078934.1"/>
    </source>
</evidence>
<gene>
    <name evidence="1" type="ORF">Patl1_22689</name>
</gene>
<protein>
    <submittedName>
        <fullName evidence="1">Uncharacterized protein</fullName>
    </submittedName>
</protein>
<accession>A0ACC0ZUQ3</accession>
<proteinExistence type="predicted"/>
<evidence type="ECO:0000313" key="2">
    <source>
        <dbReference type="Proteomes" id="UP001164250"/>
    </source>
</evidence>
<organism evidence="1 2">
    <name type="scientific">Pistacia atlantica</name>
    <dbReference type="NCBI Taxonomy" id="434234"/>
    <lineage>
        <taxon>Eukaryota</taxon>
        <taxon>Viridiplantae</taxon>
        <taxon>Streptophyta</taxon>
        <taxon>Embryophyta</taxon>
        <taxon>Tracheophyta</taxon>
        <taxon>Spermatophyta</taxon>
        <taxon>Magnoliopsida</taxon>
        <taxon>eudicotyledons</taxon>
        <taxon>Gunneridae</taxon>
        <taxon>Pentapetalae</taxon>
        <taxon>rosids</taxon>
        <taxon>malvids</taxon>
        <taxon>Sapindales</taxon>
        <taxon>Anacardiaceae</taxon>
        <taxon>Pistacia</taxon>
    </lineage>
</organism>
<dbReference type="Proteomes" id="UP001164250">
    <property type="component" value="Chromosome 13"/>
</dbReference>
<sequence>MEKRFIVPYDQTLDSNFYMCRGCRTHIALIKDSILTHKRFGAVLLKHADNLVIENPEDYVDIVCITVAFVYCGECTMYLGWKCVDIVDGPSDLFQEGKIALYL</sequence>
<name>A0ACC0ZUQ3_9ROSI</name>
<comment type="caution">
    <text evidence="1">The sequence shown here is derived from an EMBL/GenBank/DDBJ whole genome shotgun (WGS) entry which is preliminary data.</text>
</comment>
<reference evidence="2" key="1">
    <citation type="journal article" date="2023" name="G3 (Bethesda)">
        <title>Genome assembly and association tests identify interacting loci associated with vigor, precocity, and sex in interspecific pistachio rootstocks.</title>
        <authorList>
            <person name="Palmer W."/>
            <person name="Jacygrad E."/>
            <person name="Sagayaradj S."/>
            <person name="Cavanaugh K."/>
            <person name="Han R."/>
            <person name="Bertier L."/>
            <person name="Beede B."/>
            <person name="Kafkas S."/>
            <person name="Golino D."/>
            <person name="Preece J."/>
            <person name="Michelmore R."/>
        </authorList>
    </citation>
    <scope>NUCLEOTIDE SEQUENCE [LARGE SCALE GENOMIC DNA]</scope>
</reference>